<dbReference type="AlphaFoldDB" id="A0A0R3RQE6"/>
<dbReference type="WBParaSite" id="EEL_0000389901-mRNA-1">
    <property type="protein sequence ID" value="EEL_0000389901-mRNA-1"/>
    <property type="gene ID" value="EEL_0000389901"/>
</dbReference>
<name>A0A0R3RQE6_9BILA</name>
<protein>
    <submittedName>
        <fullName evidence="2">Transcriptional regulator</fullName>
    </submittedName>
</protein>
<keyword evidence="1" id="KW-1185">Reference proteome</keyword>
<evidence type="ECO:0000313" key="2">
    <source>
        <dbReference type="WBParaSite" id="EEL_0000389901-mRNA-1"/>
    </source>
</evidence>
<sequence>MKNICAKNQSYELTLEGQLCLSQKQLNHLIR</sequence>
<proteinExistence type="predicted"/>
<evidence type="ECO:0000313" key="1">
    <source>
        <dbReference type="Proteomes" id="UP000050640"/>
    </source>
</evidence>
<organism evidence="1 2">
    <name type="scientific">Elaeophora elaphi</name>
    <dbReference type="NCBI Taxonomy" id="1147741"/>
    <lineage>
        <taxon>Eukaryota</taxon>
        <taxon>Metazoa</taxon>
        <taxon>Ecdysozoa</taxon>
        <taxon>Nematoda</taxon>
        <taxon>Chromadorea</taxon>
        <taxon>Rhabditida</taxon>
        <taxon>Spirurina</taxon>
        <taxon>Spiruromorpha</taxon>
        <taxon>Filarioidea</taxon>
        <taxon>Onchocercidae</taxon>
        <taxon>Elaeophora</taxon>
    </lineage>
</organism>
<reference evidence="2" key="1">
    <citation type="submission" date="2017-02" db="UniProtKB">
        <authorList>
            <consortium name="WormBaseParasite"/>
        </authorList>
    </citation>
    <scope>IDENTIFICATION</scope>
</reference>
<dbReference type="Proteomes" id="UP000050640">
    <property type="component" value="Unplaced"/>
</dbReference>
<accession>A0A0R3RQE6</accession>